<evidence type="ECO:0000313" key="2">
    <source>
        <dbReference type="Proteomes" id="UP000012118"/>
    </source>
</evidence>
<dbReference type="EMBL" id="AHNU02000044">
    <property type="protein sequence ID" value="EMN90276.1"/>
    <property type="molecule type" value="Genomic_DNA"/>
</dbReference>
<organism evidence="1 2">
    <name type="scientific">Leptospira weilii str. UI 13098</name>
    <dbReference type="NCBI Taxonomy" id="1088542"/>
    <lineage>
        <taxon>Bacteria</taxon>
        <taxon>Pseudomonadati</taxon>
        <taxon>Spirochaetota</taxon>
        <taxon>Spirochaetia</taxon>
        <taxon>Leptospirales</taxon>
        <taxon>Leptospiraceae</taxon>
        <taxon>Leptospira</taxon>
    </lineage>
</organism>
<comment type="caution">
    <text evidence="1">The sequence shown here is derived from an EMBL/GenBank/DDBJ whole genome shotgun (WGS) entry which is preliminary data.</text>
</comment>
<accession>M6Q3W5</accession>
<sequence length="38" mass="4680">MYQKKLKKGFYKKEIIVLIFLGEAEEKFLNGIYRYTYL</sequence>
<evidence type="ECO:0000313" key="1">
    <source>
        <dbReference type="EMBL" id="EMN90276.1"/>
    </source>
</evidence>
<name>M6Q3W5_9LEPT</name>
<reference evidence="1 2" key="1">
    <citation type="submission" date="2013-01" db="EMBL/GenBank/DDBJ databases">
        <authorList>
            <person name="Harkins D.M."/>
            <person name="Durkin A.S."/>
            <person name="Brinkac L.M."/>
            <person name="Haft D.H."/>
            <person name="Selengut J.D."/>
            <person name="Sanka R."/>
            <person name="DePew J."/>
            <person name="Purushe J."/>
            <person name="Chanthongthip A."/>
            <person name="Lattana O."/>
            <person name="Phetsouvanh R."/>
            <person name="Newton P.N."/>
            <person name="Vinetz J.M."/>
            <person name="Sutton G.G."/>
            <person name="Nierman W.C."/>
            <person name="Fouts D.E."/>
        </authorList>
    </citation>
    <scope>NUCLEOTIDE SEQUENCE [LARGE SCALE GENOMIC DNA]</scope>
    <source>
        <strain evidence="1 2">UI 13098</strain>
    </source>
</reference>
<dbReference type="AlphaFoldDB" id="M6Q3W5"/>
<keyword evidence="2" id="KW-1185">Reference proteome</keyword>
<proteinExistence type="predicted"/>
<gene>
    <name evidence="1" type="ORF">LEP1GSC108_1226</name>
</gene>
<protein>
    <submittedName>
        <fullName evidence="1">Uncharacterized protein</fullName>
    </submittedName>
</protein>
<dbReference type="Proteomes" id="UP000012118">
    <property type="component" value="Unassembled WGS sequence"/>
</dbReference>